<dbReference type="STRING" id="5786.F1A3H0"/>
<dbReference type="KEGG" id="dpp:DICPUDRAFT_43095"/>
<keyword evidence="6 9" id="KW-0863">Zinc-finger</keyword>
<evidence type="ECO:0000313" key="14">
    <source>
        <dbReference type="Proteomes" id="UP000001064"/>
    </source>
</evidence>
<proteinExistence type="predicted"/>
<dbReference type="SUPFAM" id="SSF57850">
    <property type="entry name" value="RING/U-box"/>
    <property type="match status" value="3"/>
</dbReference>
<evidence type="ECO:0000256" key="7">
    <source>
        <dbReference type="ARBA" id="ARBA00022786"/>
    </source>
</evidence>
<feature type="coiled-coil region" evidence="10">
    <location>
        <begin position="178"/>
        <end position="205"/>
    </location>
</feature>
<dbReference type="Gene3D" id="2.20.25.20">
    <property type="match status" value="1"/>
</dbReference>
<evidence type="ECO:0000256" key="6">
    <source>
        <dbReference type="ARBA" id="ARBA00022771"/>
    </source>
</evidence>
<dbReference type="InterPro" id="IPR013083">
    <property type="entry name" value="Znf_RING/FYVE/PHD"/>
</dbReference>
<dbReference type="Proteomes" id="UP000001064">
    <property type="component" value="Unassembled WGS sequence"/>
</dbReference>
<dbReference type="InterPro" id="IPR017907">
    <property type="entry name" value="Znf_RING_CS"/>
</dbReference>
<dbReference type="PROSITE" id="PS50089">
    <property type="entry name" value="ZF_RING_2"/>
    <property type="match status" value="1"/>
</dbReference>
<keyword evidence="4" id="KW-0479">Metal-binding</keyword>
<evidence type="ECO:0000256" key="5">
    <source>
        <dbReference type="ARBA" id="ARBA00022737"/>
    </source>
</evidence>
<dbReference type="PROSITE" id="PS00518">
    <property type="entry name" value="ZF_RING_1"/>
    <property type="match status" value="2"/>
</dbReference>
<feature type="domain" description="RING-type" evidence="11">
    <location>
        <begin position="50"/>
        <end position="96"/>
    </location>
</feature>
<dbReference type="OMA" id="CMVAAEM"/>
<dbReference type="InterPro" id="IPR031127">
    <property type="entry name" value="E3_UB_ligase_RBR"/>
</dbReference>
<dbReference type="GO" id="GO:0006511">
    <property type="term" value="P:ubiquitin-dependent protein catabolic process"/>
    <property type="evidence" value="ECO:0000318"/>
    <property type="project" value="GO_Central"/>
</dbReference>
<sequence length="257" mass="30475">MAKRLLEQEQDQIDRERREEAYRNEQAVKNMINEDKKIIERELEMKTYQCFICFDEHPIEKIYTLDECFHRFCNGCLEQHFSTQIFNGGVKNIRCPDPDCGRLVSYHEVKHNVDTSTLSKYEEFLLQISLSEDPNFRTCPRSNCNTALIGDPDAPMIVCPKESCKFAYCFNCKDAWHSDITCEQYKRWKEENDQAERKFQEWSRANTKPCPKCNSKIEKNGGCNHMTCKRCSHEFCWLCLEIYNKQHYSSSKCKQFS</sequence>
<evidence type="ECO:0000313" key="13">
    <source>
        <dbReference type="EMBL" id="EGC29258.1"/>
    </source>
</evidence>
<dbReference type="InParanoid" id="F1A3H0"/>
<dbReference type="VEuPathDB" id="AmoebaDB:DICPUDRAFT_43095"/>
<evidence type="ECO:0000259" key="11">
    <source>
        <dbReference type="PROSITE" id="PS50089"/>
    </source>
</evidence>
<dbReference type="Pfam" id="PF01485">
    <property type="entry name" value="IBR"/>
    <property type="match status" value="1"/>
</dbReference>
<evidence type="ECO:0000256" key="2">
    <source>
        <dbReference type="ARBA" id="ARBA00012251"/>
    </source>
</evidence>
<dbReference type="SMART" id="SM00647">
    <property type="entry name" value="IBR"/>
    <property type="match status" value="2"/>
</dbReference>
<dbReference type="Pfam" id="PF22191">
    <property type="entry name" value="IBR_1"/>
    <property type="match status" value="1"/>
</dbReference>
<dbReference type="GO" id="GO:0000151">
    <property type="term" value="C:ubiquitin ligase complex"/>
    <property type="evidence" value="ECO:0000318"/>
    <property type="project" value="GO_Central"/>
</dbReference>
<evidence type="ECO:0000256" key="10">
    <source>
        <dbReference type="SAM" id="Coils"/>
    </source>
</evidence>
<dbReference type="InterPro" id="IPR018957">
    <property type="entry name" value="Znf_C3HC4_RING-type"/>
</dbReference>
<keyword evidence="8" id="KW-0862">Zinc</keyword>
<gene>
    <name evidence="13" type="ORF">DICPUDRAFT_43095</name>
</gene>
<dbReference type="PANTHER" id="PTHR11685">
    <property type="entry name" value="RBR FAMILY RING FINGER AND IBR DOMAIN-CONTAINING"/>
    <property type="match status" value="1"/>
</dbReference>
<evidence type="ECO:0000259" key="12">
    <source>
        <dbReference type="PROSITE" id="PS51873"/>
    </source>
</evidence>
<dbReference type="OrthoDB" id="28773at2759"/>
<protein>
    <recommendedName>
        <fullName evidence="2">RBR-type E3 ubiquitin transferase</fullName>
        <ecNumber evidence="2">2.3.2.31</ecNumber>
    </recommendedName>
</protein>
<dbReference type="PROSITE" id="PS51873">
    <property type="entry name" value="TRIAD"/>
    <property type="match status" value="1"/>
</dbReference>
<dbReference type="FunFam" id="2.20.25.20:FF:000010">
    <property type="entry name" value="RBR-type E3 ubiquitin transferase"/>
    <property type="match status" value="1"/>
</dbReference>
<dbReference type="EMBL" id="GL871458">
    <property type="protein sequence ID" value="EGC29258.1"/>
    <property type="molecule type" value="Genomic_DNA"/>
</dbReference>
<evidence type="ECO:0000256" key="9">
    <source>
        <dbReference type="PROSITE-ProRule" id="PRU00175"/>
    </source>
</evidence>
<evidence type="ECO:0000256" key="1">
    <source>
        <dbReference type="ARBA" id="ARBA00001798"/>
    </source>
</evidence>
<feature type="domain" description="RING-type" evidence="12">
    <location>
        <begin position="46"/>
        <end position="257"/>
    </location>
</feature>
<dbReference type="GO" id="GO:0031624">
    <property type="term" value="F:ubiquitin conjugating enzyme binding"/>
    <property type="evidence" value="ECO:0000318"/>
    <property type="project" value="GO_Central"/>
</dbReference>
<accession>F1A3H0</accession>
<reference evidence="14" key="1">
    <citation type="journal article" date="2011" name="Genome Biol.">
        <title>Comparative genomics of the social amoebae Dictyostelium discoideum and Dictyostelium purpureum.</title>
        <authorList>
            <consortium name="US DOE Joint Genome Institute (JGI-PGF)"/>
            <person name="Sucgang R."/>
            <person name="Kuo A."/>
            <person name="Tian X."/>
            <person name="Salerno W."/>
            <person name="Parikh A."/>
            <person name="Feasley C.L."/>
            <person name="Dalin E."/>
            <person name="Tu H."/>
            <person name="Huang E."/>
            <person name="Barry K."/>
            <person name="Lindquist E."/>
            <person name="Shapiro H."/>
            <person name="Bruce D."/>
            <person name="Schmutz J."/>
            <person name="Salamov A."/>
            <person name="Fey P."/>
            <person name="Gaudet P."/>
            <person name="Anjard C."/>
            <person name="Babu M.M."/>
            <person name="Basu S."/>
            <person name="Bushmanova Y."/>
            <person name="van der Wel H."/>
            <person name="Katoh-Kurasawa M."/>
            <person name="Dinh C."/>
            <person name="Coutinho P.M."/>
            <person name="Saito T."/>
            <person name="Elias M."/>
            <person name="Schaap P."/>
            <person name="Kay R.R."/>
            <person name="Henrissat B."/>
            <person name="Eichinger L."/>
            <person name="Rivero F."/>
            <person name="Putnam N.H."/>
            <person name="West C.M."/>
            <person name="Loomis W.F."/>
            <person name="Chisholm R.L."/>
            <person name="Shaulsky G."/>
            <person name="Strassmann J.E."/>
            <person name="Queller D.C."/>
            <person name="Kuspa A."/>
            <person name="Grigoriev I.V."/>
        </authorList>
    </citation>
    <scope>NUCLEOTIDE SEQUENCE [LARGE SCALE GENOMIC DNA]</scope>
    <source>
        <strain evidence="14">QSDP1</strain>
    </source>
</reference>
<evidence type="ECO:0000256" key="8">
    <source>
        <dbReference type="ARBA" id="ARBA00022833"/>
    </source>
</evidence>
<dbReference type="GO" id="GO:0005737">
    <property type="term" value="C:cytoplasm"/>
    <property type="evidence" value="ECO:0000318"/>
    <property type="project" value="GO_Central"/>
</dbReference>
<keyword evidence="3" id="KW-0808">Transferase</keyword>
<dbReference type="Gene3D" id="1.20.120.1750">
    <property type="match status" value="1"/>
</dbReference>
<evidence type="ECO:0000256" key="3">
    <source>
        <dbReference type="ARBA" id="ARBA00022679"/>
    </source>
</evidence>
<dbReference type="EC" id="2.3.2.31" evidence="2"/>
<dbReference type="InterPro" id="IPR044066">
    <property type="entry name" value="TRIAD_supradom"/>
</dbReference>
<evidence type="ECO:0000256" key="4">
    <source>
        <dbReference type="ARBA" id="ARBA00022723"/>
    </source>
</evidence>
<dbReference type="eggNOG" id="KOG1815">
    <property type="taxonomic scope" value="Eukaryota"/>
</dbReference>
<dbReference type="AlphaFoldDB" id="F1A3H0"/>
<keyword evidence="10" id="KW-0175">Coiled coil</keyword>
<dbReference type="GeneID" id="10506292"/>
<dbReference type="GO" id="GO:0008270">
    <property type="term" value="F:zinc ion binding"/>
    <property type="evidence" value="ECO:0007669"/>
    <property type="project" value="UniProtKB-KW"/>
</dbReference>
<dbReference type="InterPro" id="IPR001841">
    <property type="entry name" value="Znf_RING"/>
</dbReference>
<comment type="catalytic activity">
    <reaction evidence="1">
        <text>[E2 ubiquitin-conjugating enzyme]-S-ubiquitinyl-L-cysteine + [acceptor protein]-L-lysine = [E2 ubiquitin-conjugating enzyme]-L-cysteine + [acceptor protein]-N(6)-ubiquitinyl-L-lysine.</text>
        <dbReference type="EC" id="2.3.2.31"/>
    </reaction>
</comment>
<organism evidence="13 14">
    <name type="scientific">Dictyostelium purpureum</name>
    <name type="common">Slime mold</name>
    <dbReference type="NCBI Taxonomy" id="5786"/>
    <lineage>
        <taxon>Eukaryota</taxon>
        <taxon>Amoebozoa</taxon>
        <taxon>Evosea</taxon>
        <taxon>Eumycetozoa</taxon>
        <taxon>Dictyostelia</taxon>
        <taxon>Dictyosteliales</taxon>
        <taxon>Dictyosteliaceae</taxon>
        <taxon>Dictyostelium</taxon>
    </lineage>
</organism>
<dbReference type="Gene3D" id="3.30.40.10">
    <property type="entry name" value="Zinc/RING finger domain, C3HC4 (zinc finger)"/>
    <property type="match status" value="1"/>
</dbReference>
<dbReference type="GO" id="GO:0016567">
    <property type="term" value="P:protein ubiquitination"/>
    <property type="evidence" value="ECO:0007669"/>
    <property type="project" value="InterPro"/>
</dbReference>
<dbReference type="GO" id="GO:0061630">
    <property type="term" value="F:ubiquitin protein ligase activity"/>
    <property type="evidence" value="ECO:0000318"/>
    <property type="project" value="GO_Central"/>
</dbReference>
<dbReference type="RefSeq" id="XP_003294211.1">
    <property type="nucleotide sequence ID" value="XM_003294163.1"/>
</dbReference>
<dbReference type="FunFam" id="3.30.40.10:FF:000137">
    <property type="entry name" value="RanBP-type and C3HC4-type zinc finger-containing protein 1"/>
    <property type="match status" value="1"/>
</dbReference>
<keyword evidence="5" id="KW-0677">Repeat</keyword>
<name>F1A3H0_DICPU</name>
<keyword evidence="7" id="KW-0833">Ubl conjugation pathway</keyword>
<keyword evidence="14" id="KW-1185">Reference proteome</keyword>
<dbReference type="InterPro" id="IPR002867">
    <property type="entry name" value="IBR_dom"/>
</dbReference>
<dbReference type="Pfam" id="PF00097">
    <property type="entry name" value="zf-C3HC4"/>
    <property type="match status" value="1"/>
</dbReference>